<feature type="compositionally biased region" description="Basic and acidic residues" evidence="8">
    <location>
        <begin position="9"/>
        <end position="25"/>
    </location>
</feature>
<dbReference type="OrthoDB" id="3210259at2"/>
<evidence type="ECO:0000313" key="10">
    <source>
        <dbReference type="EMBL" id="GEK83237.1"/>
    </source>
</evidence>
<comment type="subcellular location">
    <subcellularLocation>
        <location evidence="1 7">Cell membrane</location>
        <topology evidence="1 7">Multi-pass membrane protein</topology>
    </subcellularLocation>
</comment>
<feature type="transmembrane region" description="Helical" evidence="7">
    <location>
        <begin position="300"/>
        <end position="323"/>
    </location>
</feature>
<gene>
    <name evidence="11" type="ORF">FB463_002563</name>
    <name evidence="10" type="ORF">FFA01_15460</name>
</gene>
<keyword evidence="12" id="KW-1185">Reference proteome</keyword>
<reference evidence="10 12" key="1">
    <citation type="submission" date="2019-07" db="EMBL/GenBank/DDBJ databases">
        <title>Whole genome shotgun sequence of Frigoribacterium faeni NBRC 103066.</title>
        <authorList>
            <person name="Hosoyama A."/>
            <person name="Uohara A."/>
            <person name="Ohji S."/>
            <person name="Ichikawa N."/>
        </authorList>
    </citation>
    <scope>NUCLEOTIDE SEQUENCE [LARGE SCALE GENOMIC DNA]</scope>
    <source>
        <strain evidence="10 12">NBRC 103066</strain>
    </source>
</reference>
<dbReference type="Proteomes" id="UP000522688">
    <property type="component" value="Unassembled WGS sequence"/>
</dbReference>
<protein>
    <submittedName>
        <fullName evidence="10">ABC transporter permease</fullName>
    </submittedName>
    <submittedName>
        <fullName evidence="11">Multiple sugar transport system permease protein</fullName>
    </submittedName>
</protein>
<dbReference type="InterPro" id="IPR051393">
    <property type="entry name" value="ABC_transporter_permease"/>
</dbReference>
<evidence type="ECO:0000256" key="4">
    <source>
        <dbReference type="ARBA" id="ARBA00022692"/>
    </source>
</evidence>
<dbReference type="EMBL" id="BJUV01000013">
    <property type="protein sequence ID" value="GEK83237.1"/>
    <property type="molecule type" value="Genomic_DNA"/>
</dbReference>
<dbReference type="PANTHER" id="PTHR30193">
    <property type="entry name" value="ABC TRANSPORTER PERMEASE PROTEIN"/>
    <property type="match status" value="1"/>
</dbReference>
<feature type="transmembrane region" description="Helical" evidence="7">
    <location>
        <begin position="245"/>
        <end position="265"/>
    </location>
</feature>
<evidence type="ECO:0000313" key="11">
    <source>
        <dbReference type="EMBL" id="MBA8814297.1"/>
    </source>
</evidence>
<evidence type="ECO:0000313" key="12">
    <source>
        <dbReference type="Proteomes" id="UP000321154"/>
    </source>
</evidence>
<reference evidence="11 13" key="2">
    <citation type="submission" date="2020-07" db="EMBL/GenBank/DDBJ databases">
        <title>Sequencing the genomes of 1000 actinobacteria strains.</title>
        <authorList>
            <person name="Klenk H.-P."/>
        </authorList>
    </citation>
    <scope>NUCLEOTIDE SEQUENCE [LARGE SCALE GENOMIC DNA]</scope>
    <source>
        <strain evidence="11 13">DSM 10309</strain>
    </source>
</reference>
<dbReference type="EMBL" id="JACGWW010000003">
    <property type="protein sequence ID" value="MBA8814297.1"/>
    <property type="molecule type" value="Genomic_DNA"/>
</dbReference>
<dbReference type="SUPFAM" id="SSF161098">
    <property type="entry name" value="MetI-like"/>
    <property type="match status" value="1"/>
</dbReference>
<comment type="caution">
    <text evidence="11">The sequence shown here is derived from an EMBL/GenBank/DDBJ whole genome shotgun (WGS) entry which is preliminary data.</text>
</comment>
<dbReference type="PANTHER" id="PTHR30193:SF41">
    <property type="entry name" value="DIACETYLCHITOBIOSE UPTAKE SYSTEM PERMEASE PROTEIN NGCF"/>
    <property type="match status" value="1"/>
</dbReference>
<evidence type="ECO:0000256" key="8">
    <source>
        <dbReference type="SAM" id="MobiDB-lite"/>
    </source>
</evidence>
<evidence type="ECO:0000256" key="7">
    <source>
        <dbReference type="RuleBase" id="RU363032"/>
    </source>
</evidence>
<comment type="similarity">
    <text evidence="7">Belongs to the binding-protein-dependent transport system permease family.</text>
</comment>
<keyword evidence="3" id="KW-1003">Cell membrane</keyword>
<feature type="transmembrane region" description="Helical" evidence="7">
    <location>
        <begin position="145"/>
        <end position="166"/>
    </location>
</feature>
<dbReference type="Gene3D" id="1.10.3720.10">
    <property type="entry name" value="MetI-like"/>
    <property type="match status" value="1"/>
</dbReference>
<keyword evidence="4 7" id="KW-0812">Transmembrane</keyword>
<keyword evidence="6 7" id="KW-0472">Membrane</keyword>
<proteinExistence type="inferred from homology"/>
<dbReference type="Pfam" id="PF00528">
    <property type="entry name" value="BPD_transp_1"/>
    <property type="match status" value="1"/>
</dbReference>
<keyword evidence="2 7" id="KW-0813">Transport</keyword>
<evidence type="ECO:0000259" key="9">
    <source>
        <dbReference type="PROSITE" id="PS50928"/>
    </source>
</evidence>
<evidence type="ECO:0000256" key="6">
    <source>
        <dbReference type="ARBA" id="ARBA00023136"/>
    </source>
</evidence>
<organism evidence="11 13">
    <name type="scientific">Frigoribacterium faeni</name>
    <dbReference type="NCBI Taxonomy" id="145483"/>
    <lineage>
        <taxon>Bacteria</taxon>
        <taxon>Bacillati</taxon>
        <taxon>Actinomycetota</taxon>
        <taxon>Actinomycetes</taxon>
        <taxon>Micrococcales</taxon>
        <taxon>Microbacteriaceae</taxon>
        <taxon>Frigoribacterium</taxon>
    </lineage>
</organism>
<dbReference type="GO" id="GO:0055085">
    <property type="term" value="P:transmembrane transport"/>
    <property type="evidence" value="ECO:0007669"/>
    <property type="project" value="InterPro"/>
</dbReference>
<name>A0A7W3JK26_9MICO</name>
<feature type="domain" description="ABC transmembrane type-1" evidence="9">
    <location>
        <begin position="106"/>
        <end position="319"/>
    </location>
</feature>
<feature type="transmembrane region" description="Helical" evidence="7">
    <location>
        <begin position="39"/>
        <end position="65"/>
    </location>
</feature>
<dbReference type="InterPro" id="IPR035906">
    <property type="entry name" value="MetI-like_sf"/>
</dbReference>
<feature type="transmembrane region" description="Helical" evidence="7">
    <location>
        <begin position="109"/>
        <end position="133"/>
    </location>
</feature>
<dbReference type="RefSeq" id="WP_146854688.1">
    <property type="nucleotide sequence ID" value="NZ_BAAAHR010000007.1"/>
</dbReference>
<evidence type="ECO:0000256" key="1">
    <source>
        <dbReference type="ARBA" id="ARBA00004651"/>
    </source>
</evidence>
<feature type="region of interest" description="Disordered" evidence="8">
    <location>
        <begin position="1"/>
        <end position="32"/>
    </location>
</feature>
<keyword evidence="5 7" id="KW-1133">Transmembrane helix</keyword>
<evidence type="ECO:0000313" key="13">
    <source>
        <dbReference type="Proteomes" id="UP000522688"/>
    </source>
</evidence>
<dbReference type="InterPro" id="IPR000515">
    <property type="entry name" value="MetI-like"/>
</dbReference>
<dbReference type="Proteomes" id="UP000321154">
    <property type="component" value="Unassembled WGS sequence"/>
</dbReference>
<dbReference type="AlphaFoldDB" id="A0A7W3JK26"/>
<sequence>MADTAVRPEATRPDGGDPATRRDPASRPTRASRARRGSIAPYLFVAPAVVLFVAFMLIPLIYTIWSSLRAYRIETGTSVLGIRVDRFVGLENYAAVLSDTELLASFGRLGIYGLIAVPLTLGLALLFALLLDVPAVRAKRFSRTAIFIPYAVPGVTAALLWGFMYLPSTSPFSYVTTALGWGPVPFLETNGLFGSLANIAIWGGVGFNMIIIYTSLRGIPAELYESARLDGAGELQIALRIKIPLVVPALVLTGVFALIGTLQLYGEPNTLKPLTTDITQSWAPLMTIYRDAFLTDNLPAAAASSTILALGTVLLSAIVLGIANRKRTEAAS</sequence>
<evidence type="ECO:0000256" key="2">
    <source>
        <dbReference type="ARBA" id="ARBA00022448"/>
    </source>
</evidence>
<evidence type="ECO:0000256" key="5">
    <source>
        <dbReference type="ARBA" id="ARBA00022989"/>
    </source>
</evidence>
<feature type="transmembrane region" description="Helical" evidence="7">
    <location>
        <begin position="192"/>
        <end position="213"/>
    </location>
</feature>
<dbReference type="CDD" id="cd06261">
    <property type="entry name" value="TM_PBP2"/>
    <property type="match status" value="1"/>
</dbReference>
<evidence type="ECO:0000256" key="3">
    <source>
        <dbReference type="ARBA" id="ARBA00022475"/>
    </source>
</evidence>
<keyword evidence="11" id="KW-0762">Sugar transport</keyword>
<accession>A0A7W3JK26</accession>
<dbReference type="PROSITE" id="PS50928">
    <property type="entry name" value="ABC_TM1"/>
    <property type="match status" value="1"/>
</dbReference>
<dbReference type="GO" id="GO:0005886">
    <property type="term" value="C:plasma membrane"/>
    <property type="evidence" value="ECO:0007669"/>
    <property type="project" value="UniProtKB-SubCell"/>
</dbReference>